<sequence>MVDVEASALGRRAFPLEPSGRRVGLGRRRAGLGGGDLSPGSVERVPAKAQAVGEKDEGRDGGCDQHRRRGGSGQPEDVPGAHGNAFRSSSKCGPSRSRGQSPPQTIGVPCRAAAALNAAAMRG</sequence>
<evidence type="ECO:0000256" key="1">
    <source>
        <dbReference type="SAM" id="MobiDB-lite"/>
    </source>
</evidence>
<gene>
    <name evidence="2" type="ORF">SAMN05192570_2371</name>
</gene>
<proteinExistence type="predicted"/>
<evidence type="ECO:0000313" key="3">
    <source>
        <dbReference type="Proteomes" id="UP000198788"/>
    </source>
</evidence>
<name>A0A1I6SFV2_9CAUL</name>
<organism evidence="2 3">
    <name type="scientific">Brevundimonas viscosa</name>
    <dbReference type="NCBI Taxonomy" id="871741"/>
    <lineage>
        <taxon>Bacteria</taxon>
        <taxon>Pseudomonadati</taxon>
        <taxon>Pseudomonadota</taxon>
        <taxon>Alphaproteobacteria</taxon>
        <taxon>Caulobacterales</taxon>
        <taxon>Caulobacteraceae</taxon>
        <taxon>Brevundimonas</taxon>
    </lineage>
</organism>
<keyword evidence="3" id="KW-1185">Reference proteome</keyword>
<dbReference type="AlphaFoldDB" id="A0A1I6SFV2"/>
<reference evidence="3" key="1">
    <citation type="submission" date="2016-10" db="EMBL/GenBank/DDBJ databases">
        <authorList>
            <person name="Varghese N."/>
            <person name="Submissions S."/>
        </authorList>
    </citation>
    <scope>NUCLEOTIDE SEQUENCE [LARGE SCALE GENOMIC DNA]</scope>
    <source>
        <strain evidence="3">CGMCC 1.10683</strain>
    </source>
</reference>
<dbReference type="Proteomes" id="UP000198788">
    <property type="component" value="Unassembled WGS sequence"/>
</dbReference>
<evidence type="ECO:0000313" key="2">
    <source>
        <dbReference type="EMBL" id="SFS75861.1"/>
    </source>
</evidence>
<protein>
    <submittedName>
        <fullName evidence="2">Uncharacterized protein</fullName>
    </submittedName>
</protein>
<feature type="compositionally biased region" description="Basic and acidic residues" evidence="1">
    <location>
        <begin position="53"/>
        <end position="65"/>
    </location>
</feature>
<dbReference type="EMBL" id="FOZV01000005">
    <property type="protein sequence ID" value="SFS75861.1"/>
    <property type="molecule type" value="Genomic_DNA"/>
</dbReference>
<accession>A0A1I6SFV2</accession>
<feature type="compositionally biased region" description="Polar residues" evidence="1">
    <location>
        <begin position="86"/>
        <end position="104"/>
    </location>
</feature>
<feature type="region of interest" description="Disordered" evidence="1">
    <location>
        <begin position="1"/>
        <end position="108"/>
    </location>
</feature>